<evidence type="ECO:0000256" key="1">
    <source>
        <dbReference type="ARBA" id="ARBA00001849"/>
    </source>
</evidence>
<dbReference type="PANTHER" id="PTHR23355:SF9">
    <property type="entry name" value="DIS3-LIKE EXONUCLEASE 2"/>
    <property type="match status" value="1"/>
</dbReference>
<keyword evidence="3 8" id="KW-0963">Cytoplasm</keyword>
<dbReference type="AlphaFoldDB" id="A0A8H2R1U3"/>
<reference evidence="10 11" key="1">
    <citation type="submission" date="2019-02" db="EMBL/GenBank/DDBJ databases">
        <authorList>
            <consortium name="Pathogen Informatics"/>
        </authorList>
    </citation>
    <scope>NUCLEOTIDE SEQUENCE [LARGE SCALE GENOMIC DNA]</scope>
    <source>
        <strain evidence="10 11">3012STDY7089603</strain>
    </source>
</reference>
<evidence type="ECO:0000313" key="11">
    <source>
        <dbReference type="Proteomes" id="UP000377798"/>
    </source>
</evidence>
<dbReference type="InterPro" id="IPR050180">
    <property type="entry name" value="RNR_Ribonuclease"/>
</dbReference>
<gene>
    <name evidence="8 10" type="primary">rnr</name>
    <name evidence="10" type="ORF">NCTC13150_01524</name>
</gene>
<dbReference type="InterPro" id="IPR013223">
    <property type="entry name" value="RNase_B_OB_dom"/>
</dbReference>
<comment type="function">
    <text evidence="8">3'-5' exoribonuclease that releases 5'-nucleoside monophosphates and is involved in maturation of structured RNAs.</text>
</comment>
<dbReference type="Proteomes" id="UP000377798">
    <property type="component" value="Unassembled WGS sequence"/>
</dbReference>
<dbReference type="PROSITE" id="PS01175">
    <property type="entry name" value="RIBONUCLEASE_II"/>
    <property type="match status" value="1"/>
</dbReference>
<evidence type="ECO:0000256" key="7">
    <source>
        <dbReference type="ARBA" id="ARBA00022884"/>
    </source>
</evidence>
<dbReference type="Pfam" id="PF17876">
    <property type="entry name" value="CSD2"/>
    <property type="match status" value="1"/>
</dbReference>
<dbReference type="GO" id="GO:0003723">
    <property type="term" value="F:RNA binding"/>
    <property type="evidence" value="ECO:0007669"/>
    <property type="project" value="UniProtKB-UniRule"/>
</dbReference>
<evidence type="ECO:0000256" key="8">
    <source>
        <dbReference type="HAMAP-Rule" id="MF_01895"/>
    </source>
</evidence>
<dbReference type="Pfam" id="PF00575">
    <property type="entry name" value="S1"/>
    <property type="match status" value="1"/>
</dbReference>
<evidence type="ECO:0000256" key="6">
    <source>
        <dbReference type="ARBA" id="ARBA00022839"/>
    </source>
</evidence>
<dbReference type="HAMAP" id="MF_01895">
    <property type="entry name" value="RNase_R"/>
    <property type="match status" value="1"/>
</dbReference>
<dbReference type="NCBIfam" id="TIGR02063">
    <property type="entry name" value="RNase_R"/>
    <property type="match status" value="1"/>
</dbReference>
<comment type="catalytic activity">
    <reaction evidence="1 8">
        <text>Exonucleolytic cleavage in the 3'- to 5'-direction to yield nucleoside 5'-phosphates.</text>
        <dbReference type="EC" id="3.1.13.1"/>
    </reaction>
</comment>
<evidence type="ECO:0000256" key="3">
    <source>
        <dbReference type="ARBA" id="ARBA00022490"/>
    </source>
</evidence>
<feature type="domain" description="S1 motif" evidence="9">
    <location>
        <begin position="612"/>
        <end position="690"/>
    </location>
</feature>
<dbReference type="GO" id="GO:0006402">
    <property type="term" value="P:mRNA catabolic process"/>
    <property type="evidence" value="ECO:0007669"/>
    <property type="project" value="TreeGrafter"/>
</dbReference>
<dbReference type="GO" id="GO:0005829">
    <property type="term" value="C:cytosol"/>
    <property type="evidence" value="ECO:0007669"/>
    <property type="project" value="TreeGrafter"/>
</dbReference>
<keyword evidence="11" id="KW-1185">Reference proteome</keyword>
<evidence type="ECO:0000256" key="2">
    <source>
        <dbReference type="ARBA" id="ARBA00004496"/>
    </source>
</evidence>
<keyword evidence="7 8" id="KW-0694">RNA-binding</keyword>
<organism evidence="10 11">
    <name type="scientific">Urinicoccus massiliensis</name>
    <dbReference type="NCBI Taxonomy" id="1723382"/>
    <lineage>
        <taxon>Bacteria</taxon>
        <taxon>Bacillati</taxon>
        <taxon>Bacillota</taxon>
        <taxon>Tissierellia</taxon>
        <taxon>Tissierellales</taxon>
        <taxon>Peptoniphilaceae</taxon>
        <taxon>Urinicoccus</taxon>
    </lineage>
</organism>
<dbReference type="EC" id="3.1.13.1" evidence="8"/>
<dbReference type="SMART" id="SM00955">
    <property type="entry name" value="RNB"/>
    <property type="match status" value="1"/>
</dbReference>
<dbReference type="SMART" id="SM00357">
    <property type="entry name" value="CSP"/>
    <property type="match status" value="1"/>
</dbReference>
<evidence type="ECO:0000256" key="4">
    <source>
        <dbReference type="ARBA" id="ARBA00022722"/>
    </source>
</evidence>
<comment type="caution">
    <text evidence="10">The sequence shown here is derived from an EMBL/GenBank/DDBJ whole genome shotgun (WGS) entry which is preliminary data.</text>
</comment>
<keyword evidence="4 8" id="KW-0540">Nuclease</keyword>
<evidence type="ECO:0000313" key="10">
    <source>
        <dbReference type="EMBL" id="VFB16948.1"/>
    </source>
</evidence>
<dbReference type="Pfam" id="PF00773">
    <property type="entry name" value="RNB"/>
    <property type="match status" value="1"/>
</dbReference>
<evidence type="ECO:0000259" key="9">
    <source>
        <dbReference type="PROSITE" id="PS50126"/>
    </source>
</evidence>
<dbReference type="PROSITE" id="PS50126">
    <property type="entry name" value="S1"/>
    <property type="match status" value="1"/>
</dbReference>
<dbReference type="RefSeq" id="WP_131749625.1">
    <property type="nucleotide sequence ID" value="NZ_CAACYI010000001.1"/>
</dbReference>
<proteinExistence type="inferred from homology"/>
<dbReference type="GO" id="GO:0008859">
    <property type="term" value="F:exoribonuclease II activity"/>
    <property type="evidence" value="ECO:0007669"/>
    <property type="project" value="UniProtKB-UniRule"/>
</dbReference>
<protein>
    <recommendedName>
        <fullName evidence="8">Ribonuclease R</fullName>
        <shortName evidence="8">RNase R</shortName>
        <ecNumber evidence="8">3.1.13.1</ecNumber>
    </recommendedName>
</protein>
<dbReference type="InterPro" id="IPR022966">
    <property type="entry name" value="RNase_II/R_CS"/>
</dbReference>
<name>A0A8H2R1U3_9FIRM</name>
<dbReference type="InterPro" id="IPR011805">
    <property type="entry name" value="RNase_R"/>
</dbReference>
<dbReference type="InterPro" id="IPR040476">
    <property type="entry name" value="CSD2"/>
</dbReference>
<keyword evidence="6 8" id="KW-0269">Exonuclease</keyword>
<dbReference type="Pfam" id="PF08206">
    <property type="entry name" value="OB_RNB"/>
    <property type="match status" value="1"/>
</dbReference>
<keyword evidence="5 8" id="KW-0378">Hydrolase</keyword>
<dbReference type="InterPro" id="IPR001900">
    <property type="entry name" value="RNase_II/R"/>
</dbReference>
<sequence>MIEDKLLDYLKEPKTEKEIFSHFQVDGPMRKEVRKLLNKLEDQGRLSRTKKDRYQCLEDDHWIKGEFQGNQKGFGFVLPIDQDLEDIYIDRADTAGALDQDQVLVKMVDEKSRRGQVVRILSRGRKKLVGTFDRSKKDFGFVRPDDHHYSRDIYIGKKQVNGAKDGEKVVVEIISWPDNDRKPEGKILEILGHKNDPQVEILAIAKEMDIPMDFSKKTLKYAREVQEEVDPRDCQGRLDLRGEKIFTIDGADSKDFDDAISIEKIDKGYRLGVHIADVAHYVKEGRAIDKDAYTRGNSVYLLSKVIPMLPKELSNGICSLNPHVDRLCLSVIMDVDLKGRVKKHKICESVIQSKARLVYDDVSDYLDYGKTHPSFAGLEEDLDHAFALAKILQEKRHKRGAINFDMEEREIKLDENERVLSISIAQRRWANKLIEEFMILCNETVAEHYYWMKVPFLYRIHQEPDKEKLLGLNQIMRPFGYRLNQVEDIQPGKIQDLLESVQGKIEYPLIEMLVLRSLKKAKYSPIMEGHFGLASRFYSHFTSPIRRYSDLQIHRIIKDDLHGLLNMDRINHYEGILDEVALHVSATEKLAVEAERRVEDVKIAGYMEDHLGEEFDGMVSGITGNGVFVQLENTVEGYMGYESMEDHFTFDENRYIALAKNGRKFYLGMKLRIRVESVEREKGHVNFSLVGDPFGEKKDQKDK</sequence>
<dbReference type="InterPro" id="IPR004476">
    <property type="entry name" value="RNase_II/RNase_R"/>
</dbReference>
<comment type="similarity">
    <text evidence="8">Belongs to the RNR ribonuclease family. RNase R subfamily.</text>
</comment>
<evidence type="ECO:0000256" key="5">
    <source>
        <dbReference type="ARBA" id="ARBA00022801"/>
    </source>
</evidence>
<dbReference type="EMBL" id="CAACYI010000001">
    <property type="protein sequence ID" value="VFB16948.1"/>
    <property type="molecule type" value="Genomic_DNA"/>
</dbReference>
<comment type="subcellular location">
    <subcellularLocation>
        <location evidence="2 8">Cytoplasm</location>
    </subcellularLocation>
</comment>
<dbReference type="Gene3D" id="2.40.50.140">
    <property type="entry name" value="Nucleic acid-binding proteins"/>
    <property type="match status" value="3"/>
</dbReference>
<accession>A0A8H2R1U3</accession>
<dbReference type="InterPro" id="IPR012340">
    <property type="entry name" value="NA-bd_OB-fold"/>
</dbReference>
<dbReference type="PANTHER" id="PTHR23355">
    <property type="entry name" value="RIBONUCLEASE"/>
    <property type="match status" value="1"/>
</dbReference>
<dbReference type="InterPro" id="IPR003029">
    <property type="entry name" value="S1_domain"/>
</dbReference>
<dbReference type="InterPro" id="IPR011129">
    <property type="entry name" value="CSD"/>
</dbReference>
<dbReference type="SUPFAM" id="SSF50249">
    <property type="entry name" value="Nucleic acid-binding proteins"/>
    <property type="match status" value="3"/>
</dbReference>
<dbReference type="SMART" id="SM00316">
    <property type="entry name" value="S1"/>
    <property type="match status" value="1"/>
</dbReference>
<dbReference type="NCBIfam" id="TIGR00358">
    <property type="entry name" value="3_prime_RNase"/>
    <property type="match status" value="1"/>
</dbReference>